<protein>
    <recommendedName>
        <fullName evidence="4">DUF4738 domain-containing protein</fullName>
    </recommendedName>
</protein>
<feature type="signal peptide" evidence="1">
    <location>
        <begin position="1"/>
        <end position="17"/>
    </location>
</feature>
<proteinExistence type="predicted"/>
<evidence type="ECO:0000313" key="3">
    <source>
        <dbReference type="Proteomes" id="UP000560658"/>
    </source>
</evidence>
<dbReference type="EMBL" id="JACIER010000003">
    <property type="protein sequence ID" value="MBB4043173.1"/>
    <property type="molecule type" value="Genomic_DNA"/>
</dbReference>
<dbReference type="PROSITE" id="PS51257">
    <property type="entry name" value="PROKAR_LIPOPROTEIN"/>
    <property type="match status" value="1"/>
</dbReference>
<reference evidence="2" key="1">
    <citation type="submission" date="2020-08" db="EMBL/GenBank/DDBJ databases">
        <title>Genomic Encyclopedia of Type Strains, Phase IV (KMG-IV): sequencing the most valuable type-strain genomes for metagenomic binning, comparative biology and taxonomic classification.</title>
        <authorList>
            <person name="Goeker M."/>
        </authorList>
    </citation>
    <scope>NUCLEOTIDE SEQUENCE [LARGE SCALE GENOMIC DNA]</scope>
    <source>
        <strain evidence="2">DSM 105720</strain>
    </source>
</reference>
<gene>
    <name evidence="2" type="ORF">GGR06_000940</name>
</gene>
<dbReference type="InterPro" id="IPR031762">
    <property type="entry name" value="DUF4738"/>
</dbReference>
<dbReference type="Pfam" id="PF15889">
    <property type="entry name" value="DUF4738"/>
    <property type="match status" value="1"/>
</dbReference>
<sequence>MMIKYVAISFMAVLLFACNNTKSQHPAQSSEDLKAKELLQGIWVDDETESPLMRVKGDTIYYAEPQSVPMAFKVIRDTLYTYGNDTVYYKIDKQGEHIFWFHAFEDNLIKLHKSEDLNDSVAFTGKTLHVIPAYTEVTKRDSIVTYNGVRYRAYVYINPTKMKVVKTTYSEDGISLENVYYDNVMHICVYEGKKSLFGSDIAKQMFSEVVPADFLEQTILSDVKFIKVSRNGFLYQAILSIPESSVYSIANLTVGFDGKLVISPVK</sequence>
<dbReference type="AlphaFoldDB" id="A0A840D4E4"/>
<feature type="chain" id="PRO_5032873060" description="DUF4738 domain-containing protein" evidence="1">
    <location>
        <begin position="18"/>
        <end position="266"/>
    </location>
</feature>
<keyword evidence="3" id="KW-1185">Reference proteome</keyword>
<name>A0A840D4E4_9BACE</name>
<dbReference type="Proteomes" id="UP000560658">
    <property type="component" value="Unassembled WGS sequence"/>
</dbReference>
<accession>A0A840D4E4</accession>
<evidence type="ECO:0000313" key="2">
    <source>
        <dbReference type="EMBL" id="MBB4043173.1"/>
    </source>
</evidence>
<evidence type="ECO:0008006" key="4">
    <source>
        <dbReference type="Google" id="ProtNLM"/>
    </source>
</evidence>
<dbReference type="Gene3D" id="2.40.128.510">
    <property type="entry name" value="Protein of unknown function DUF4738"/>
    <property type="match status" value="1"/>
</dbReference>
<keyword evidence="1" id="KW-0732">Signal</keyword>
<organism evidence="2 3">
    <name type="scientific">Bacteroides reticulotermitis</name>
    <dbReference type="NCBI Taxonomy" id="1133319"/>
    <lineage>
        <taxon>Bacteria</taxon>
        <taxon>Pseudomonadati</taxon>
        <taxon>Bacteroidota</taxon>
        <taxon>Bacteroidia</taxon>
        <taxon>Bacteroidales</taxon>
        <taxon>Bacteroidaceae</taxon>
        <taxon>Bacteroides</taxon>
    </lineage>
</organism>
<evidence type="ECO:0000256" key="1">
    <source>
        <dbReference type="SAM" id="SignalP"/>
    </source>
</evidence>
<comment type="caution">
    <text evidence="2">The sequence shown here is derived from an EMBL/GenBank/DDBJ whole genome shotgun (WGS) entry which is preliminary data.</text>
</comment>